<comment type="caution">
    <text evidence="1">The sequence shown here is derived from an EMBL/GenBank/DDBJ whole genome shotgun (WGS) entry which is preliminary data.</text>
</comment>
<dbReference type="AlphaFoldDB" id="A0A2N5WY03"/>
<proteinExistence type="predicted"/>
<dbReference type="EMBL" id="PKUS01000037">
    <property type="protein sequence ID" value="PLW67119.1"/>
    <property type="molecule type" value="Genomic_DNA"/>
</dbReference>
<organism evidence="1 2">
    <name type="scientific">Pseudohalioglobus lutimaris</name>
    <dbReference type="NCBI Taxonomy" id="1737061"/>
    <lineage>
        <taxon>Bacteria</taxon>
        <taxon>Pseudomonadati</taxon>
        <taxon>Pseudomonadota</taxon>
        <taxon>Gammaproteobacteria</taxon>
        <taxon>Cellvibrionales</taxon>
        <taxon>Halieaceae</taxon>
        <taxon>Pseudohalioglobus</taxon>
    </lineage>
</organism>
<sequence>MIKNTALTDEEKVLMAQYNIEAETRTIFYSEGYKYDKLKDALRYARSSIERRQADASAQEATPT</sequence>
<accession>A0A2N5WY03</accession>
<name>A0A2N5WY03_9GAMM</name>
<keyword evidence="2" id="KW-1185">Reference proteome</keyword>
<evidence type="ECO:0000313" key="2">
    <source>
        <dbReference type="Proteomes" id="UP000235005"/>
    </source>
</evidence>
<evidence type="ECO:0000313" key="1">
    <source>
        <dbReference type="EMBL" id="PLW67119.1"/>
    </source>
</evidence>
<dbReference type="Proteomes" id="UP000235005">
    <property type="component" value="Unassembled WGS sequence"/>
</dbReference>
<dbReference type="RefSeq" id="WP_101518927.1">
    <property type="nucleotide sequence ID" value="NZ_PKUS01000037.1"/>
</dbReference>
<protein>
    <submittedName>
        <fullName evidence="1">Uncharacterized protein</fullName>
    </submittedName>
</protein>
<reference evidence="1 2" key="1">
    <citation type="submission" date="2018-01" db="EMBL/GenBank/DDBJ databases">
        <title>The draft genome sequence of Halioglobus lutimaris HF004.</title>
        <authorList>
            <person name="Du Z.-J."/>
            <person name="Shi M.-J."/>
        </authorList>
    </citation>
    <scope>NUCLEOTIDE SEQUENCE [LARGE SCALE GENOMIC DNA]</scope>
    <source>
        <strain evidence="1 2">HF004</strain>
    </source>
</reference>
<gene>
    <name evidence="1" type="ORF">C0039_18570</name>
</gene>